<protein>
    <recommendedName>
        <fullName evidence="6">Exosome complex protein</fullName>
    </recommendedName>
</protein>
<dbReference type="InterPro" id="IPR007146">
    <property type="entry name" value="Sas10/Utp3/C1D"/>
</dbReference>
<accession>A0A9W9CTZ8</accession>
<dbReference type="EMBL" id="JAPEVB010000006">
    <property type="protein sequence ID" value="KAJ4386744.1"/>
    <property type="molecule type" value="Genomic_DNA"/>
</dbReference>
<dbReference type="Pfam" id="PF04000">
    <property type="entry name" value="Sas10_Utp3"/>
    <property type="match status" value="1"/>
</dbReference>
<reference evidence="8" key="1">
    <citation type="submission" date="2022-10" db="EMBL/GenBank/DDBJ databases">
        <title>Tapping the CABI collections for fungal endophytes: first genome assemblies for Collariella, Neodidymelliopsis, Ascochyta clinopodiicola, Didymella pomorum, Didymosphaeria variabile, Neocosmospora piperis and Neocucurbitaria cava.</title>
        <authorList>
            <person name="Hill R."/>
        </authorList>
    </citation>
    <scope>NUCLEOTIDE SEQUENCE</scope>
    <source>
        <strain evidence="8">IMI 355082</strain>
    </source>
</reference>
<name>A0A9W9CTZ8_9PEZI</name>
<keyword evidence="3 6" id="KW-0698">rRNA processing</keyword>
<feature type="compositionally biased region" description="Basic residues" evidence="7">
    <location>
        <begin position="194"/>
        <end position="215"/>
    </location>
</feature>
<dbReference type="GO" id="GO:0005730">
    <property type="term" value="C:nucleolus"/>
    <property type="evidence" value="ECO:0007669"/>
    <property type="project" value="TreeGrafter"/>
</dbReference>
<keyword evidence="4 6" id="KW-0694">RNA-binding</keyword>
<dbReference type="GO" id="GO:0003677">
    <property type="term" value="F:DNA binding"/>
    <property type="evidence" value="ECO:0007669"/>
    <property type="project" value="TreeGrafter"/>
</dbReference>
<feature type="compositionally biased region" description="Acidic residues" evidence="7">
    <location>
        <begin position="166"/>
        <end position="181"/>
    </location>
</feature>
<evidence type="ECO:0000256" key="4">
    <source>
        <dbReference type="ARBA" id="ARBA00022884"/>
    </source>
</evidence>
<dbReference type="InterPro" id="IPR011082">
    <property type="entry name" value="Exosome-assoc_fac/DNA_repair"/>
</dbReference>
<dbReference type="GO" id="GO:0000178">
    <property type="term" value="C:exosome (RNase complex)"/>
    <property type="evidence" value="ECO:0007669"/>
    <property type="project" value="TreeGrafter"/>
</dbReference>
<evidence type="ECO:0000313" key="9">
    <source>
        <dbReference type="Proteomes" id="UP001140453"/>
    </source>
</evidence>
<evidence type="ECO:0000256" key="3">
    <source>
        <dbReference type="ARBA" id="ARBA00022552"/>
    </source>
</evidence>
<comment type="function">
    <text evidence="6">Required for exosome-dependent processing of pre-rRNA and small nucleolar RNA (snRNA) precursors. Involved in processing of 35S pre-rRNA at the A0, A1 and A2 sites.</text>
</comment>
<comment type="subcellular location">
    <subcellularLocation>
        <location evidence="1 6">Nucleus</location>
    </subcellularLocation>
</comment>
<dbReference type="GO" id="GO:0010468">
    <property type="term" value="P:regulation of gene expression"/>
    <property type="evidence" value="ECO:0007669"/>
    <property type="project" value="TreeGrafter"/>
</dbReference>
<evidence type="ECO:0000256" key="5">
    <source>
        <dbReference type="ARBA" id="ARBA00023242"/>
    </source>
</evidence>
<keyword evidence="5 6" id="KW-0539">Nucleus</keyword>
<keyword evidence="9" id="KW-1185">Reference proteome</keyword>
<dbReference type="AlphaFoldDB" id="A0A9W9CTZ8"/>
<evidence type="ECO:0000313" key="8">
    <source>
        <dbReference type="EMBL" id="KAJ4386744.1"/>
    </source>
</evidence>
<dbReference type="PANTHER" id="PTHR15341">
    <property type="entry name" value="SUN-COR STEROID HORMONE RECEPTOR CO-REPRESSOR"/>
    <property type="match status" value="1"/>
</dbReference>
<evidence type="ECO:0000256" key="7">
    <source>
        <dbReference type="SAM" id="MobiDB-lite"/>
    </source>
</evidence>
<sequence>MDVTDITAQLSQLDGDIDNMEETMNPLIANLPEIAAQLPLLDKVKLYVLAVYTIETTLFNALRLQGIDAKTHPIFTELTRVKQYFAKIKTAEEPPAPRANTLDTQAAIRFIKADLADNQDVNTKLKEQLAKERAKAAFKAAREAKGKKRPADDVEDVAPETSKDEAADDDSDSSDEEGEVEMPEKNKGSGRVSKGGKPKNTKRGARSKKQKKDKS</sequence>
<evidence type="ECO:0000256" key="1">
    <source>
        <dbReference type="ARBA" id="ARBA00004123"/>
    </source>
</evidence>
<feature type="region of interest" description="Disordered" evidence="7">
    <location>
        <begin position="141"/>
        <end position="215"/>
    </location>
</feature>
<comment type="similarity">
    <text evidence="2 6">Belongs to the C1D family.</text>
</comment>
<dbReference type="GO" id="GO:0003723">
    <property type="term" value="F:RNA binding"/>
    <property type="evidence" value="ECO:0007669"/>
    <property type="project" value="UniProtKB-UniRule"/>
</dbReference>
<evidence type="ECO:0000256" key="6">
    <source>
        <dbReference type="RuleBase" id="RU368003"/>
    </source>
</evidence>
<feature type="compositionally biased region" description="Basic and acidic residues" evidence="7">
    <location>
        <begin position="141"/>
        <end position="152"/>
    </location>
</feature>
<dbReference type="OrthoDB" id="1421013at2759"/>
<dbReference type="PANTHER" id="PTHR15341:SF3">
    <property type="entry name" value="NUCLEAR NUCLEIC ACID-BINDING PROTEIN C1D"/>
    <property type="match status" value="1"/>
</dbReference>
<proteinExistence type="inferred from homology"/>
<evidence type="ECO:0000256" key="2">
    <source>
        <dbReference type="ARBA" id="ARBA00009154"/>
    </source>
</evidence>
<organism evidence="8 9">
    <name type="scientific">Gnomoniopsis smithogilvyi</name>
    <dbReference type="NCBI Taxonomy" id="1191159"/>
    <lineage>
        <taxon>Eukaryota</taxon>
        <taxon>Fungi</taxon>
        <taxon>Dikarya</taxon>
        <taxon>Ascomycota</taxon>
        <taxon>Pezizomycotina</taxon>
        <taxon>Sordariomycetes</taxon>
        <taxon>Sordariomycetidae</taxon>
        <taxon>Diaporthales</taxon>
        <taxon>Gnomoniaceae</taxon>
        <taxon>Gnomoniopsis</taxon>
    </lineage>
</organism>
<dbReference type="GO" id="GO:0000460">
    <property type="term" value="P:maturation of 5.8S rRNA"/>
    <property type="evidence" value="ECO:0007669"/>
    <property type="project" value="TreeGrafter"/>
</dbReference>
<gene>
    <name evidence="8" type="ORF">N0V93_009642</name>
</gene>
<dbReference type="Proteomes" id="UP001140453">
    <property type="component" value="Unassembled WGS sequence"/>
</dbReference>
<comment type="caution">
    <text evidence="8">The sequence shown here is derived from an EMBL/GenBank/DDBJ whole genome shotgun (WGS) entry which is preliminary data.</text>
</comment>